<evidence type="ECO:0000256" key="1">
    <source>
        <dbReference type="SAM" id="MobiDB-lite"/>
    </source>
</evidence>
<feature type="domain" description="DUF4333" evidence="3">
    <location>
        <begin position="63"/>
        <end position="129"/>
    </location>
</feature>
<dbReference type="RefSeq" id="WP_285966930.1">
    <property type="nucleotide sequence ID" value="NZ_CP127294.1"/>
</dbReference>
<dbReference type="KEGG" id="acab:QRX50_32520"/>
<dbReference type="PROSITE" id="PS51257">
    <property type="entry name" value="PROKAR_LIPOPROTEIN"/>
    <property type="match status" value="1"/>
</dbReference>
<evidence type="ECO:0000256" key="2">
    <source>
        <dbReference type="SAM" id="SignalP"/>
    </source>
</evidence>
<dbReference type="AlphaFoldDB" id="A0A9Y2I9V0"/>
<dbReference type="Proteomes" id="UP001236014">
    <property type="component" value="Chromosome"/>
</dbReference>
<feature type="chain" id="PRO_5040792503" evidence="2">
    <location>
        <begin position="24"/>
        <end position="137"/>
    </location>
</feature>
<gene>
    <name evidence="4" type="ORF">QRX50_32520</name>
</gene>
<dbReference type="Pfam" id="PF14230">
    <property type="entry name" value="DUF4333"/>
    <property type="match status" value="1"/>
</dbReference>
<name>A0A9Y2I9V0_9PSEU</name>
<feature type="signal peptide" evidence="2">
    <location>
        <begin position="1"/>
        <end position="23"/>
    </location>
</feature>
<keyword evidence="5" id="KW-1185">Reference proteome</keyword>
<feature type="compositionally biased region" description="Low complexity" evidence="1">
    <location>
        <begin position="29"/>
        <end position="64"/>
    </location>
</feature>
<dbReference type="EMBL" id="CP127294">
    <property type="protein sequence ID" value="WIX76177.1"/>
    <property type="molecule type" value="Genomic_DNA"/>
</dbReference>
<protein>
    <submittedName>
        <fullName evidence="4">DUF4333 domain-containing protein</fullName>
    </submittedName>
</protein>
<evidence type="ECO:0000313" key="5">
    <source>
        <dbReference type="Proteomes" id="UP001236014"/>
    </source>
</evidence>
<reference evidence="4 5" key="1">
    <citation type="submission" date="2023-06" db="EMBL/GenBank/DDBJ databases">
        <authorList>
            <person name="Oyuntsetseg B."/>
            <person name="Kim S.B."/>
        </authorList>
    </citation>
    <scope>NUCLEOTIDE SEQUENCE [LARGE SCALE GENOMIC DNA]</scope>
    <source>
        <strain evidence="4 5">2-15</strain>
    </source>
</reference>
<keyword evidence="2" id="KW-0732">Signal</keyword>
<evidence type="ECO:0000313" key="4">
    <source>
        <dbReference type="EMBL" id="WIX76177.1"/>
    </source>
</evidence>
<feature type="region of interest" description="Disordered" evidence="1">
    <location>
        <begin position="29"/>
        <end position="65"/>
    </location>
</feature>
<organism evidence="4 5">
    <name type="scientific">Amycolatopsis carbonis</name>
    <dbReference type="NCBI Taxonomy" id="715471"/>
    <lineage>
        <taxon>Bacteria</taxon>
        <taxon>Bacillati</taxon>
        <taxon>Actinomycetota</taxon>
        <taxon>Actinomycetes</taxon>
        <taxon>Pseudonocardiales</taxon>
        <taxon>Pseudonocardiaceae</taxon>
        <taxon>Amycolatopsis</taxon>
    </lineage>
</organism>
<sequence>MRAVLVLGLCGLGLLVATGCSTKADPAAPVKTVTVTPSTTPSDTTPSDSSAGSSGATPASATGPGRVFDAKAMDAAVAKILADTYKIDGVGEVSCPDRQAVTDGSTFQCVVDIAGEQKHVPITVTGTAGDYRVDAPK</sequence>
<accession>A0A9Y2I9V0</accession>
<proteinExistence type="predicted"/>
<evidence type="ECO:0000259" key="3">
    <source>
        <dbReference type="Pfam" id="PF14230"/>
    </source>
</evidence>
<dbReference type="InterPro" id="IPR025637">
    <property type="entry name" value="DUF4333"/>
</dbReference>